<accession>A0ACB7XBJ3</accession>
<reference evidence="1 2" key="1">
    <citation type="journal article" date="2021" name="Hortic Res">
        <title>High-quality reference genome and annotation aids understanding of berry development for evergreen blueberry (Vaccinium darrowii).</title>
        <authorList>
            <person name="Yu J."/>
            <person name="Hulse-Kemp A.M."/>
            <person name="Babiker E."/>
            <person name="Staton M."/>
        </authorList>
    </citation>
    <scope>NUCLEOTIDE SEQUENCE [LARGE SCALE GENOMIC DNA]</scope>
    <source>
        <strain evidence="2">cv. NJ 8807/NJ 8810</strain>
        <tissue evidence="1">Young leaf</tissue>
    </source>
</reference>
<proteinExistence type="predicted"/>
<sequence>MDEKKERKQLCSASAISSSTLQPRQAFSLLTKKNKEEKVNSSVMDASLSEGLDSPPKDVNELEAETQASKKRQVVEKTVVRVKIEGNDQQQQQGKQRSEGPPSDCWSWRKYGQKPIKGSPYPRGYYRCSTSKGCSAKKQVERCRTDASMLVITYTSTHNHPGPDPINPTTETTQIQPIKDPKEEEEEEEEEQQQRQEEEEEAEKEQEPKDSQEEDANEDHLFHYSQSPFNSSQDMITMSKREEDPFDDDGEPITSVLLEEEPLLCFPPPLLSFSSNSQLKSEENDHDFYDELEELPSSSSSSSSFTSNFLRTSNFFDDRILVYPS</sequence>
<evidence type="ECO:0000313" key="2">
    <source>
        <dbReference type="Proteomes" id="UP000828048"/>
    </source>
</evidence>
<dbReference type="EMBL" id="CM037156">
    <property type="protein sequence ID" value="KAH7837995.1"/>
    <property type="molecule type" value="Genomic_DNA"/>
</dbReference>
<comment type="caution">
    <text evidence="1">The sequence shown here is derived from an EMBL/GenBank/DDBJ whole genome shotgun (WGS) entry which is preliminary data.</text>
</comment>
<gene>
    <name evidence="1" type="ORF">Vadar_020655</name>
</gene>
<name>A0ACB7XBJ3_9ERIC</name>
<organism evidence="1 2">
    <name type="scientific">Vaccinium darrowii</name>
    <dbReference type="NCBI Taxonomy" id="229202"/>
    <lineage>
        <taxon>Eukaryota</taxon>
        <taxon>Viridiplantae</taxon>
        <taxon>Streptophyta</taxon>
        <taxon>Embryophyta</taxon>
        <taxon>Tracheophyta</taxon>
        <taxon>Spermatophyta</taxon>
        <taxon>Magnoliopsida</taxon>
        <taxon>eudicotyledons</taxon>
        <taxon>Gunneridae</taxon>
        <taxon>Pentapetalae</taxon>
        <taxon>asterids</taxon>
        <taxon>Ericales</taxon>
        <taxon>Ericaceae</taxon>
        <taxon>Vaccinioideae</taxon>
        <taxon>Vaccinieae</taxon>
        <taxon>Vaccinium</taxon>
    </lineage>
</organism>
<dbReference type="Proteomes" id="UP000828048">
    <property type="component" value="Chromosome 6"/>
</dbReference>
<evidence type="ECO:0000313" key="1">
    <source>
        <dbReference type="EMBL" id="KAH7837995.1"/>
    </source>
</evidence>
<keyword evidence="2" id="KW-1185">Reference proteome</keyword>
<protein>
    <submittedName>
        <fullName evidence="1">Uncharacterized protein</fullName>
    </submittedName>
</protein>